<organism evidence="2 3">
    <name type="scientific">Ceraceosorus bombacis</name>
    <dbReference type="NCBI Taxonomy" id="401625"/>
    <lineage>
        <taxon>Eukaryota</taxon>
        <taxon>Fungi</taxon>
        <taxon>Dikarya</taxon>
        <taxon>Basidiomycota</taxon>
        <taxon>Ustilaginomycotina</taxon>
        <taxon>Exobasidiomycetes</taxon>
        <taxon>Ceraceosorales</taxon>
        <taxon>Ceraceosoraceae</taxon>
        <taxon>Ceraceosorus</taxon>
    </lineage>
</organism>
<proteinExistence type="predicted"/>
<reference evidence="2 3" key="1">
    <citation type="submission" date="2014-09" db="EMBL/GenBank/DDBJ databases">
        <authorList>
            <person name="Magalhaes I.L.F."/>
            <person name="Oliveira U."/>
            <person name="Santos F.R."/>
            <person name="Vidigal T.H.D.A."/>
            <person name="Brescovit A.D."/>
            <person name="Santos A.J."/>
        </authorList>
    </citation>
    <scope>NUCLEOTIDE SEQUENCE [LARGE SCALE GENOMIC DNA]</scope>
</reference>
<feature type="chain" id="PRO_5006059333" evidence="1">
    <location>
        <begin position="25"/>
        <end position="111"/>
    </location>
</feature>
<evidence type="ECO:0000256" key="1">
    <source>
        <dbReference type="SAM" id="SignalP"/>
    </source>
</evidence>
<sequence length="111" mass="12419">MRLLTTCSLSFMALLLVFGRQAQGVEGVVKRWEFTVKYTVDKCPKGWYKEGKIGPAWQQACNDAGGDYGHYEGGKENTVICTKGENNLAPQAMNILFKNQPGQWAFREIPS</sequence>
<name>A0A0P1BAH1_9BASI</name>
<evidence type="ECO:0000313" key="2">
    <source>
        <dbReference type="EMBL" id="CEH12614.1"/>
    </source>
</evidence>
<protein>
    <submittedName>
        <fullName evidence="2">Uncharacterized protein</fullName>
    </submittedName>
</protein>
<keyword evidence="1" id="KW-0732">Signal</keyword>
<dbReference type="AlphaFoldDB" id="A0A0P1BAH1"/>
<accession>A0A0P1BAH1</accession>
<feature type="signal peptide" evidence="1">
    <location>
        <begin position="1"/>
        <end position="24"/>
    </location>
</feature>
<dbReference type="EMBL" id="CCYA01000173">
    <property type="protein sequence ID" value="CEH12614.1"/>
    <property type="molecule type" value="Genomic_DNA"/>
</dbReference>
<evidence type="ECO:0000313" key="3">
    <source>
        <dbReference type="Proteomes" id="UP000054845"/>
    </source>
</evidence>
<keyword evidence="3" id="KW-1185">Reference proteome</keyword>
<dbReference type="Proteomes" id="UP000054845">
    <property type="component" value="Unassembled WGS sequence"/>
</dbReference>